<gene>
    <name evidence="2" type="ORF">OIHEL45_01470</name>
</gene>
<dbReference type="EMBL" id="ABID01000001">
    <property type="protein sequence ID" value="EDQ05438.1"/>
    <property type="molecule type" value="Genomic_DNA"/>
</dbReference>
<proteinExistence type="predicted"/>
<dbReference type="InterPro" id="IPR018968">
    <property type="entry name" value="Phasin"/>
</dbReference>
<accession>A0ABM9X7G3</accession>
<feature type="domain" description="Phasin" evidence="1">
    <location>
        <begin position="21"/>
        <end position="97"/>
    </location>
</feature>
<dbReference type="RefSeq" id="WP_007117508.1">
    <property type="nucleotide sequence ID" value="NZ_ABID01000001.1"/>
</dbReference>
<protein>
    <recommendedName>
        <fullName evidence="1">Phasin domain-containing protein</fullName>
    </recommendedName>
</protein>
<sequence length="117" mass="12960">MKVNDKASTIANIDLPAITVAMMATNPVASKGWLDIISESTRFVNDRLQENMNAQSAMLACKSPGELLQVQAEFYEIALAQYAEEFTRLYKMISTTTINTAGDARTGHARRYDDIPL</sequence>
<comment type="caution">
    <text evidence="2">The sequence shown here is derived from an EMBL/GenBank/DDBJ whole genome shotgun (WGS) entry which is preliminary data.</text>
</comment>
<dbReference type="Proteomes" id="UP000003257">
    <property type="component" value="Unassembled WGS sequence"/>
</dbReference>
<name>A0ABM9X7G3_9RHOB</name>
<keyword evidence="3" id="KW-1185">Reference proteome</keyword>
<organism evidence="2 3">
    <name type="scientific">Sulfitobacter indolifex HEL-45</name>
    <dbReference type="NCBI Taxonomy" id="391624"/>
    <lineage>
        <taxon>Bacteria</taxon>
        <taxon>Pseudomonadati</taxon>
        <taxon>Pseudomonadota</taxon>
        <taxon>Alphaproteobacteria</taxon>
        <taxon>Rhodobacterales</taxon>
        <taxon>Roseobacteraceae</taxon>
        <taxon>Sulfitobacter</taxon>
    </lineage>
</organism>
<dbReference type="Pfam" id="PF09361">
    <property type="entry name" value="Phasin_2"/>
    <property type="match status" value="1"/>
</dbReference>
<evidence type="ECO:0000313" key="3">
    <source>
        <dbReference type="Proteomes" id="UP000003257"/>
    </source>
</evidence>
<evidence type="ECO:0000259" key="1">
    <source>
        <dbReference type="Pfam" id="PF09361"/>
    </source>
</evidence>
<evidence type="ECO:0000313" key="2">
    <source>
        <dbReference type="EMBL" id="EDQ05438.1"/>
    </source>
</evidence>
<reference evidence="2 3" key="1">
    <citation type="submission" date="2007-11" db="EMBL/GenBank/DDBJ databases">
        <authorList>
            <person name="Wagner-Dobler I."/>
            <person name="Ferriera S."/>
            <person name="Johnson J."/>
            <person name="Kravitz S."/>
            <person name="Beeson K."/>
            <person name="Sutton G."/>
            <person name="Rogers Y.-H."/>
            <person name="Friedman R."/>
            <person name="Frazier M."/>
            <person name="Venter J.C."/>
        </authorList>
    </citation>
    <scope>NUCLEOTIDE SEQUENCE [LARGE SCALE GENOMIC DNA]</scope>
    <source>
        <strain evidence="2 3">HEL-45</strain>
    </source>
</reference>